<evidence type="ECO:0000313" key="5">
    <source>
        <dbReference type="EMBL" id="CAF4540900.1"/>
    </source>
</evidence>
<dbReference type="GO" id="GO:0003723">
    <property type="term" value="F:RNA binding"/>
    <property type="evidence" value="ECO:0007669"/>
    <property type="project" value="InterPro"/>
</dbReference>
<dbReference type="InterPro" id="IPR011990">
    <property type="entry name" value="TPR-like_helical_dom_sf"/>
</dbReference>
<dbReference type="Pfam" id="PF01535">
    <property type="entry name" value="PPR"/>
    <property type="match status" value="5"/>
</dbReference>
<name>A0A820XWM0_9BILA</name>
<feature type="non-terminal residue" evidence="5">
    <location>
        <position position="1"/>
    </location>
</feature>
<dbReference type="Proteomes" id="UP000663862">
    <property type="component" value="Unassembled WGS sequence"/>
</dbReference>
<sequence length="662" mass="75365">MKKLSDNGQFKKAIDLYEDQVKKDKNQNTSLAVNQALKSCIDLDDIKRGKYIHENLSSTRKKNPFIQANLIRLYMKCGDYEKSKQIFIDSNNKTTNMLNNILKGLADNSRHEEALNLFKEIDIKTDEYTFSILFKICSDLGDQRSLEFGQLILDRMPKEFHKNIVIITAALQMFIKCGDISKAEELFNAIENKNLFTFSTMMNGFILNKQEQRAIDLFFQIKKPSKAILRIFFNACAQLQTENALTVGKNVFDQLAIDSNESKDVLNMALNMFIKCGDLKSAECLFNRIDRTIICYGSMMKLYNIKDQPEKTLELFQRMKQESLIPDEICYVLLIDALSKIGDLSLGQSFLCGMPKHFLSNSWIQVALIDISGKVGSPDKSKEIFDMIEHPDRVAFGAMINAYGLNGMGLEAIESFNRIPSNMLDNVIYICALNACSHSALIGQAWEIFEKIPLNQRTEQIYTTMVDTISRVSLFDQALELIDEYEQSHNPSIPMYMSILSSARNAKNVSLSEKVFHCIESNFPNNESYLTSARILLANAYSLSGNKLTSSNVRVKVNQSSEKKVAGCSWTVVNGKRFRAHEKSNPYSSQIFKESTRLIDRLIKHGYKPDESWITRELNDCETVESVLCGHSERLAIVFNLLQRPIPTRIQIVQNLRICGDC</sequence>
<dbReference type="NCBIfam" id="TIGR00756">
    <property type="entry name" value="PPR"/>
    <property type="match status" value="1"/>
</dbReference>
<reference evidence="5" key="1">
    <citation type="submission" date="2021-02" db="EMBL/GenBank/DDBJ databases">
        <authorList>
            <person name="Nowell W R."/>
        </authorList>
    </citation>
    <scope>NUCLEOTIDE SEQUENCE</scope>
</reference>
<dbReference type="InterPro" id="IPR002885">
    <property type="entry name" value="PPR_rpt"/>
</dbReference>
<dbReference type="GO" id="GO:0048731">
    <property type="term" value="P:system development"/>
    <property type="evidence" value="ECO:0007669"/>
    <property type="project" value="UniProtKB-ARBA"/>
</dbReference>
<keyword evidence="1" id="KW-0677">Repeat</keyword>
<dbReference type="PANTHER" id="PTHR24015:SF548">
    <property type="entry name" value="OS08G0340900 PROTEIN"/>
    <property type="match status" value="1"/>
</dbReference>
<protein>
    <recommendedName>
        <fullName evidence="3">DYW domain-containing protein</fullName>
    </recommendedName>
</protein>
<dbReference type="AlphaFoldDB" id="A0A820XWM0"/>
<dbReference type="InterPro" id="IPR032867">
    <property type="entry name" value="DYW_dom"/>
</dbReference>
<proteinExistence type="predicted"/>
<evidence type="ECO:0000256" key="2">
    <source>
        <dbReference type="PROSITE-ProRule" id="PRU00708"/>
    </source>
</evidence>
<feature type="domain" description="DYW" evidence="3">
    <location>
        <begin position="606"/>
        <end position="662"/>
    </location>
</feature>
<organism evidence="5 6">
    <name type="scientific">Rotaria socialis</name>
    <dbReference type="NCBI Taxonomy" id="392032"/>
    <lineage>
        <taxon>Eukaryota</taxon>
        <taxon>Metazoa</taxon>
        <taxon>Spiralia</taxon>
        <taxon>Gnathifera</taxon>
        <taxon>Rotifera</taxon>
        <taxon>Eurotatoria</taxon>
        <taxon>Bdelloidea</taxon>
        <taxon>Philodinida</taxon>
        <taxon>Philodinidae</taxon>
        <taxon>Rotaria</taxon>
    </lineage>
</organism>
<evidence type="ECO:0000313" key="4">
    <source>
        <dbReference type="EMBL" id="CAF3361365.1"/>
    </source>
</evidence>
<dbReference type="FunFam" id="1.25.40.10:FF:000158">
    <property type="entry name" value="pentatricopeptide repeat-containing protein At2g33680"/>
    <property type="match status" value="1"/>
</dbReference>
<dbReference type="GO" id="GO:0008270">
    <property type="term" value="F:zinc ion binding"/>
    <property type="evidence" value="ECO:0007669"/>
    <property type="project" value="InterPro"/>
</dbReference>
<accession>A0A820XWM0</accession>
<dbReference type="PANTHER" id="PTHR24015">
    <property type="entry name" value="OS07G0578800 PROTEIN-RELATED"/>
    <property type="match status" value="1"/>
</dbReference>
<dbReference type="InterPro" id="IPR046960">
    <property type="entry name" value="PPR_At4g14850-like_plant"/>
</dbReference>
<dbReference type="PROSITE" id="PS51375">
    <property type="entry name" value="PPR"/>
    <property type="match status" value="1"/>
</dbReference>
<evidence type="ECO:0000259" key="3">
    <source>
        <dbReference type="Pfam" id="PF14432"/>
    </source>
</evidence>
<dbReference type="EMBL" id="CAJNYU010000461">
    <property type="protein sequence ID" value="CAF3361365.1"/>
    <property type="molecule type" value="Genomic_DNA"/>
</dbReference>
<evidence type="ECO:0000313" key="6">
    <source>
        <dbReference type="Proteomes" id="UP000663862"/>
    </source>
</evidence>
<dbReference type="Gene3D" id="1.25.40.10">
    <property type="entry name" value="Tetratricopeptide repeat domain"/>
    <property type="match status" value="4"/>
</dbReference>
<feature type="repeat" description="PPR" evidence="2">
    <location>
        <begin position="292"/>
        <end position="326"/>
    </location>
</feature>
<evidence type="ECO:0000256" key="1">
    <source>
        <dbReference type="ARBA" id="ARBA00022737"/>
    </source>
</evidence>
<dbReference type="Pfam" id="PF14432">
    <property type="entry name" value="DYW_deaminase"/>
    <property type="match status" value="1"/>
</dbReference>
<gene>
    <name evidence="4" type="ORF">FME351_LOCUS5450</name>
    <name evidence="5" type="ORF">TSG867_LOCUS23972</name>
</gene>
<dbReference type="EMBL" id="CAJOBQ010002131">
    <property type="protein sequence ID" value="CAF4540900.1"/>
    <property type="molecule type" value="Genomic_DNA"/>
</dbReference>
<dbReference type="Proteomes" id="UP000663869">
    <property type="component" value="Unassembled WGS sequence"/>
</dbReference>
<comment type="caution">
    <text evidence="5">The sequence shown here is derived from an EMBL/GenBank/DDBJ whole genome shotgun (WGS) entry which is preliminary data.</text>
</comment>
<dbReference type="GO" id="GO:0009451">
    <property type="term" value="P:RNA modification"/>
    <property type="evidence" value="ECO:0007669"/>
    <property type="project" value="InterPro"/>
</dbReference>